<dbReference type="OrthoDB" id="6431454at2759"/>
<evidence type="ECO:0000256" key="2">
    <source>
        <dbReference type="ARBA" id="ARBA00022771"/>
    </source>
</evidence>
<feature type="region of interest" description="Disordered" evidence="5">
    <location>
        <begin position="128"/>
        <end position="203"/>
    </location>
</feature>
<dbReference type="Pfam" id="PF26649">
    <property type="entry name" value="Ajm-1"/>
    <property type="match status" value="1"/>
</dbReference>
<dbReference type="InterPro" id="IPR058586">
    <property type="entry name" value="Ajm-1"/>
</dbReference>
<protein>
    <submittedName>
        <fullName evidence="8">Apical junction component 1 homolog</fullName>
    </submittedName>
</protein>
<dbReference type="PROSITE" id="PS50865">
    <property type="entry name" value="ZF_MYND_2"/>
    <property type="match status" value="1"/>
</dbReference>
<dbReference type="GO" id="GO:0045216">
    <property type="term" value="P:cell-cell junction organization"/>
    <property type="evidence" value="ECO:0007669"/>
    <property type="project" value="InterPro"/>
</dbReference>
<proteinExistence type="predicted"/>
<keyword evidence="1" id="KW-0479">Metal-binding</keyword>
<gene>
    <name evidence="8" type="primary">unm_hu7912</name>
</gene>
<feature type="domain" description="MYND-type" evidence="6">
    <location>
        <begin position="810"/>
        <end position="853"/>
    </location>
</feature>
<dbReference type="GO" id="GO:0005886">
    <property type="term" value="C:plasma membrane"/>
    <property type="evidence" value="ECO:0007669"/>
    <property type="project" value="TreeGrafter"/>
</dbReference>
<evidence type="ECO:0000313" key="8">
    <source>
        <dbReference type="RefSeq" id="XP_012676545.2"/>
    </source>
</evidence>
<feature type="compositionally biased region" description="Polar residues" evidence="5">
    <location>
        <begin position="181"/>
        <end position="203"/>
    </location>
</feature>
<accession>A0A6P3VN71</accession>
<dbReference type="AlphaFoldDB" id="A0A6P3VN71"/>
<evidence type="ECO:0000256" key="4">
    <source>
        <dbReference type="PROSITE-ProRule" id="PRU00134"/>
    </source>
</evidence>
<feature type="region of interest" description="Disordered" evidence="5">
    <location>
        <begin position="519"/>
        <end position="551"/>
    </location>
</feature>
<evidence type="ECO:0000313" key="7">
    <source>
        <dbReference type="Proteomes" id="UP000515152"/>
    </source>
</evidence>
<dbReference type="Proteomes" id="UP000515152">
    <property type="component" value="Chromosome 7"/>
</dbReference>
<evidence type="ECO:0000256" key="5">
    <source>
        <dbReference type="SAM" id="MobiDB-lite"/>
    </source>
</evidence>
<dbReference type="PANTHER" id="PTHR21517:SF4">
    <property type="entry name" value="UN-NAMED HU7912"/>
    <property type="match status" value="1"/>
</dbReference>
<feature type="compositionally biased region" description="Low complexity" evidence="5">
    <location>
        <begin position="128"/>
        <end position="140"/>
    </location>
</feature>
<sequence length="1110" mass="124798">MTRTDPPDILSSTLYQDIRISPLSGPSMSFTSFKQCDSQMIGTLEQNHEVINKRHCRSFDFIESLDDPKTFSSSMDYSYGAERQPASKEWNGLGQSASKDGLWNGLGQSGHLRFSSPDLFNTKLPAQQGAADTTAAGGEAARADGKGKARSKSMPRARATLTPVPITVSPPSARRAREGQRASSVDPQRSSEASGSFPSTRDASHYSTRALVNEVHPIKLQPHAPLYVSGCFEEPKADKPSTSPHVRCRVDIKPDAAVLQHAARKPPPPRADLAWQRYSTSGLTGLSVPRQVGISRTPTPSEFYGVDYRQSYPYPPCMPGSYVHPADVQLGRTPSPQDPRDFLGSRYKTLSTPNIPTKFFYTEDPCRYPVQPPGRAYYQDDQYSLTSSNSQIPSLNGQYPQDPRVRWVHTLPVRPCYTEVKARRDPVEAFYNRPYSVSEPGPYYMPAPQSRGYYRDDPRGYPPTCPTDPARIFYSRPCHSDYSIPVRPCYPEGRHQPRMSQVFSDSDWQRSSISGFSSHYASSQATPQRVRQDPSLTPWYPNDFTEPSRLGADVRHHSKSWDNILTHQAEREQAFPRGRSYENLFNHARHAAPPADARQQPVIVNLSSSPRRYAALSLSENSLEKCHGNGSARSSMSRHWYVTPEITITDNDLRNASQRKREGNSVTWGVPNGVRTPTSVVAHQQPTVSVQDTAKERQHNSYSLQQSLEQLDELLADLVIDYKPPDSRRPSEDLIDQLKLLISDDDIKEVKQASFGLDEQLLLHTHDSSAKTSPDTPKDPDSGCDGMQHSLDEFSLNHSPDEDNSMTCSSGKCGRKETMFNACLYFKSCHSCYTFYCSRNCRREDWDSHKENCLYGRVSSVCRHILKHCRETPDIHKAFSRIAKVGYLSRGRGVLFLGFPNSGAADNFMKVGLESLLMSPTYLSLRELDSFKDNLGDYCGDLQEAGKEYDPNECFLLNVSIAVGELVPNKPSPRVQTPTVRKYAKVSLASSSPDKKVCRRESDMETLILTPPPGTTDLDNMSEEGRKAREICFINIQRELRTRGVFLRHEYPHIYKQLCDFVESNKRFTPTTIYPIDKRTGKQFMCMIMAASEPRTLDWVGTPHLLDDII</sequence>
<keyword evidence="3" id="KW-0862">Zinc</keyword>
<dbReference type="CTD" id="799850"/>
<dbReference type="InterPro" id="IPR002893">
    <property type="entry name" value="Znf_MYND"/>
</dbReference>
<keyword evidence="7" id="KW-1185">Reference proteome</keyword>
<dbReference type="InterPro" id="IPR038825">
    <property type="entry name" value="Apical_junction"/>
</dbReference>
<name>A0A6P3VN71_CLUHA</name>
<evidence type="ECO:0000259" key="6">
    <source>
        <dbReference type="PROSITE" id="PS50865"/>
    </source>
</evidence>
<dbReference type="GO" id="GO:0043296">
    <property type="term" value="C:apical junction complex"/>
    <property type="evidence" value="ECO:0007669"/>
    <property type="project" value="TreeGrafter"/>
</dbReference>
<dbReference type="Gene3D" id="6.10.140.2220">
    <property type="match status" value="1"/>
</dbReference>
<evidence type="ECO:0000256" key="3">
    <source>
        <dbReference type="ARBA" id="ARBA00022833"/>
    </source>
</evidence>
<dbReference type="GO" id="GO:0008270">
    <property type="term" value="F:zinc ion binding"/>
    <property type="evidence" value="ECO:0007669"/>
    <property type="project" value="UniProtKB-KW"/>
</dbReference>
<evidence type="ECO:0000256" key="1">
    <source>
        <dbReference type="ARBA" id="ARBA00022723"/>
    </source>
</evidence>
<dbReference type="PANTHER" id="PTHR21517">
    <property type="entry name" value="APICAL JUNCTION COMPONENT 1 HOMOLOG"/>
    <property type="match status" value="1"/>
</dbReference>
<dbReference type="RefSeq" id="XP_012676545.2">
    <property type="nucleotide sequence ID" value="XM_012821091.3"/>
</dbReference>
<organism evidence="7 8">
    <name type="scientific">Clupea harengus</name>
    <name type="common">Atlantic herring</name>
    <dbReference type="NCBI Taxonomy" id="7950"/>
    <lineage>
        <taxon>Eukaryota</taxon>
        <taxon>Metazoa</taxon>
        <taxon>Chordata</taxon>
        <taxon>Craniata</taxon>
        <taxon>Vertebrata</taxon>
        <taxon>Euteleostomi</taxon>
        <taxon>Actinopterygii</taxon>
        <taxon>Neopterygii</taxon>
        <taxon>Teleostei</taxon>
        <taxon>Clupei</taxon>
        <taxon>Clupeiformes</taxon>
        <taxon>Clupeoidei</taxon>
        <taxon>Clupeidae</taxon>
        <taxon>Clupea</taxon>
    </lineage>
</organism>
<dbReference type="GeneID" id="105894573"/>
<feature type="compositionally biased region" description="Polar residues" evidence="5">
    <location>
        <begin position="519"/>
        <end position="529"/>
    </location>
</feature>
<reference evidence="8" key="1">
    <citation type="submission" date="2025-08" db="UniProtKB">
        <authorList>
            <consortium name="RefSeq"/>
        </authorList>
    </citation>
    <scope>IDENTIFICATION</scope>
</reference>
<dbReference type="KEGG" id="char:105894573"/>
<keyword evidence="2 4" id="KW-0863">Zinc-finger</keyword>